<evidence type="ECO:0000256" key="1">
    <source>
        <dbReference type="SAM" id="MobiDB-lite"/>
    </source>
</evidence>
<keyword evidence="3" id="KW-1185">Reference proteome</keyword>
<gene>
    <name evidence="2" type="ORF">PCOR1329_LOCUS38171</name>
</gene>
<name>A0ABN9TE04_9DINO</name>
<comment type="caution">
    <text evidence="2">The sequence shown here is derived from an EMBL/GenBank/DDBJ whole genome shotgun (WGS) entry which is preliminary data.</text>
</comment>
<organism evidence="2 3">
    <name type="scientific">Prorocentrum cordatum</name>
    <dbReference type="NCBI Taxonomy" id="2364126"/>
    <lineage>
        <taxon>Eukaryota</taxon>
        <taxon>Sar</taxon>
        <taxon>Alveolata</taxon>
        <taxon>Dinophyceae</taxon>
        <taxon>Prorocentrales</taxon>
        <taxon>Prorocentraceae</taxon>
        <taxon>Prorocentrum</taxon>
    </lineage>
</organism>
<accession>A0ABN9TE04</accession>
<dbReference type="Proteomes" id="UP001189429">
    <property type="component" value="Unassembled WGS sequence"/>
</dbReference>
<evidence type="ECO:0000313" key="3">
    <source>
        <dbReference type="Proteomes" id="UP001189429"/>
    </source>
</evidence>
<reference evidence="2" key="1">
    <citation type="submission" date="2023-10" db="EMBL/GenBank/DDBJ databases">
        <authorList>
            <person name="Chen Y."/>
            <person name="Shah S."/>
            <person name="Dougan E. K."/>
            <person name="Thang M."/>
            <person name="Chan C."/>
        </authorList>
    </citation>
    <scope>NUCLEOTIDE SEQUENCE [LARGE SCALE GENOMIC DNA]</scope>
</reference>
<evidence type="ECO:0008006" key="4">
    <source>
        <dbReference type="Google" id="ProtNLM"/>
    </source>
</evidence>
<protein>
    <recommendedName>
        <fullName evidence="4">Ubiquitinyl hydrolase 1</fullName>
    </recommendedName>
</protein>
<sequence length="348" mass="37802">MPDSLAGALAKAATEDLRGSCLSTTAPPPQSRQQVEAARRDYPRRHVPKRADPFDGSSVEQSTPRRIMGFGLGFEKIFATTSLKLPGTATLLYAEMVTPHDGKASSRCFNGLDTVFDLKKWVFEQLQIPASAYTLTYAEPGKIGLEDEMRLLTTQDSLDTRTFATTRAMHFTQAQMAVSGLHSIGDIGVTRLYVRLRCRACGELKTPCQTCQKKKAFGHIQPKPEEDVAAAPAAIGGGSAANKIQGSSNPSGRRMSASLKGAANAVQQVATTTAGVPGLDPQIEDRWHRPDECKNCLYHARGYDMHLGARARGGSGELARIFLSVDQDRLPRSSTWELSRCQRGGHLE</sequence>
<dbReference type="EMBL" id="CAUYUJ010014622">
    <property type="protein sequence ID" value="CAK0843999.1"/>
    <property type="molecule type" value="Genomic_DNA"/>
</dbReference>
<feature type="region of interest" description="Disordered" evidence="1">
    <location>
        <begin position="19"/>
        <end position="62"/>
    </location>
</feature>
<evidence type="ECO:0000313" key="2">
    <source>
        <dbReference type="EMBL" id="CAK0843999.1"/>
    </source>
</evidence>
<proteinExistence type="predicted"/>